<feature type="compositionally biased region" description="Polar residues" evidence="1">
    <location>
        <begin position="7"/>
        <end position="34"/>
    </location>
</feature>
<dbReference type="EMBL" id="KN832872">
    <property type="protein sequence ID" value="KIN04825.1"/>
    <property type="molecule type" value="Genomic_DNA"/>
</dbReference>
<reference evidence="2 3" key="1">
    <citation type="submission" date="2014-04" db="EMBL/GenBank/DDBJ databases">
        <authorList>
            <consortium name="DOE Joint Genome Institute"/>
            <person name="Kuo A."/>
            <person name="Martino E."/>
            <person name="Perotto S."/>
            <person name="Kohler A."/>
            <person name="Nagy L.G."/>
            <person name="Floudas D."/>
            <person name="Copeland A."/>
            <person name="Barry K.W."/>
            <person name="Cichocki N."/>
            <person name="Veneault-Fourrey C."/>
            <person name="LaButti K."/>
            <person name="Lindquist E.A."/>
            <person name="Lipzen A."/>
            <person name="Lundell T."/>
            <person name="Morin E."/>
            <person name="Murat C."/>
            <person name="Sun H."/>
            <person name="Tunlid A."/>
            <person name="Henrissat B."/>
            <person name="Grigoriev I.V."/>
            <person name="Hibbett D.S."/>
            <person name="Martin F."/>
            <person name="Nordberg H.P."/>
            <person name="Cantor M.N."/>
            <person name="Hua S.X."/>
        </authorList>
    </citation>
    <scope>NUCLEOTIDE SEQUENCE [LARGE SCALE GENOMIC DNA]</scope>
    <source>
        <strain evidence="2 3">Zn</strain>
    </source>
</reference>
<evidence type="ECO:0000313" key="2">
    <source>
        <dbReference type="EMBL" id="KIN04825.1"/>
    </source>
</evidence>
<dbReference type="AlphaFoldDB" id="A0A0C3HP85"/>
<dbReference type="Proteomes" id="UP000054321">
    <property type="component" value="Unassembled WGS sequence"/>
</dbReference>
<accession>A0A0C3HP85</accession>
<protein>
    <submittedName>
        <fullName evidence="2">Uncharacterized protein</fullName>
    </submittedName>
</protein>
<evidence type="ECO:0000256" key="1">
    <source>
        <dbReference type="SAM" id="MobiDB-lite"/>
    </source>
</evidence>
<name>A0A0C3HP85_OIDMZ</name>
<feature type="region of interest" description="Disordered" evidence="1">
    <location>
        <begin position="75"/>
        <end position="102"/>
    </location>
</feature>
<dbReference type="InParanoid" id="A0A0C3HP85"/>
<gene>
    <name evidence="2" type="ORF">OIDMADRAFT_25447</name>
</gene>
<sequence length="466" mass="52716">MGRFKTQKFSSLDTAMDLTRSSTQPPHSYYSKCSSAKGYSSVVEVPMEPPSGPLPDIPTAFEATDIRRAPPMRLAKRHPHHEESASPVPDETRFSGSKDGARNDTLKKKIRRAWIVRKNPQIDPDFAHLPRGLNMRIKVNKDPFRDKLHRLRRRKKEVARPIPLYELPQQCPEPIYWPAPNIDRYPPRCAPPITPQLVFDNPGPAFDRDQNPLGGEHSILYEEEAVRDQRNQATQQALKDRAISDRLLAFRGQGHIRNSIIGRAPPLSRRYIEEEVQRLALEPAEEQKTAVAVDPSTLGLPANGARPFQWDHALLQSKSMPDFHDRHQDDHGVGLYSALSADSFTRPPTRRAGLTEIHSSMHQSQGERKEATISASAALIDQWMTTAERTAEPSNYIPIHRRYVVTDKHGKKNTSRFDKFSDGGSDYGEIADCDDGYHIDHVNNVSCSSEHHAEIYRREIETLSGS</sequence>
<keyword evidence="3" id="KW-1185">Reference proteome</keyword>
<reference evidence="3" key="2">
    <citation type="submission" date="2015-01" db="EMBL/GenBank/DDBJ databases">
        <title>Evolutionary Origins and Diversification of the Mycorrhizal Mutualists.</title>
        <authorList>
            <consortium name="DOE Joint Genome Institute"/>
            <consortium name="Mycorrhizal Genomics Consortium"/>
            <person name="Kohler A."/>
            <person name="Kuo A."/>
            <person name="Nagy L.G."/>
            <person name="Floudas D."/>
            <person name="Copeland A."/>
            <person name="Barry K.W."/>
            <person name="Cichocki N."/>
            <person name="Veneault-Fourrey C."/>
            <person name="LaButti K."/>
            <person name="Lindquist E.A."/>
            <person name="Lipzen A."/>
            <person name="Lundell T."/>
            <person name="Morin E."/>
            <person name="Murat C."/>
            <person name="Riley R."/>
            <person name="Ohm R."/>
            <person name="Sun H."/>
            <person name="Tunlid A."/>
            <person name="Henrissat B."/>
            <person name="Grigoriev I.V."/>
            <person name="Hibbett D.S."/>
            <person name="Martin F."/>
        </authorList>
    </citation>
    <scope>NUCLEOTIDE SEQUENCE [LARGE SCALE GENOMIC DNA]</scope>
    <source>
        <strain evidence="3">Zn</strain>
    </source>
</reference>
<proteinExistence type="predicted"/>
<dbReference type="HOGENOM" id="CLU_586731_0_0_1"/>
<evidence type="ECO:0000313" key="3">
    <source>
        <dbReference type="Proteomes" id="UP000054321"/>
    </source>
</evidence>
<organism evidence="2 3">
    <name type="scientific">Oidiodendron maius (strain Zn)</name>
    <dbReference type="NCBI Taxonomy" id="913774"/>
    <lineage>
        <taxon>Eukaryota</taxon>
        <taxon>Fungi</taxon>
        <taxon>Dikarya</taxon>
        <taxon>Ascomycota</taxon>
        <taxon>Pezizomycotina</taxon>
        <taxon>Leotiomycetes</taxon>
        <taxon>Leotiomycetes incertae sedis</taxon>
        <taxon>Myxotrichaceae</taxon>
        <taxon>Oidiodendron</taxon>
    </lineage>
</organism>
<feature type="region of interest" description="Disordered" evidence="1">
    <location>
        <begin position="1"/>
        <end position="34"/>
    </location>
</feature>